<dbReference type="Gene3D" id="3.50.50.60">
    <property type="entry name" value="FAD/NAD(P)-binding domain"/>
    <property type="match status" value="1"/>
</dbReference>
<dbReference type="GO" id="GO:0003682">
    <property type="term" value="F:chromatin binding"/>
    <property type="evidence" value="ECO:0007669"/>
    <property type="project" value="TreeGrafter"/>
</dbReference>
<dbReference type="GO" id="GO:0050660">
    <property type="term" value="F:flavin adenine dinucleotide binding"/>
    <property type="evidence" value="ECO:0007669"/>
    <property type="project" value="TreeGrafter"/>
</dbReference>
<protein>
    <recommendedName>
        <fullName evidence="4">Amine oxidase domain-containing protein</fullName>
    </recommendedName>
</protein>
<name>A0A5B0LKC6_PUCGR</name>
<dbReference type="Pfam" id="PF01593">
    <property type="entry name" value="Amino_oxidase"/>
    <property type="match status" value="1"/>
</dbReference>
<feature type="region of interest" description="Disordered" evidence="3">
    <location>
        <begin position="370"/>
        <end position="412"/>
    </location>
</feature>
<evidence type="ECO:0000256" key="1">
    <source>
        <dbReference type="ARBA" id="ARBA00005995"/>
    </source>
</evidence>
<dbReference type="InterPro" id="IPR050281">
    <property type="entry name" value="Flavin_monoamine_oxidase"/>
</dbReference>
<evidence type="ECO:0000259" key="4">
    <source>
        <dbReference type="Pfam" id="PF01593"/>
    </source>
</evidence>
<dbReference type="PANTHER" id="PTHR10742">
    <property type="entry name" value="FLAVIN MONOAMINE OXIDASE"/>
    <property type="match status" value="1"/>
</dbReference>
<evidence type="ECO:0000256" key="2">
    <source>
        <dbReference type="ARBA" id="ARBA00023002"/>
    </source>
</evidence>
<keyword evidence="2" id="KW-0560">Oxidoreductase</keyword>
<feature type="compositionally biased region" description="Polar residues" evidence="3">
    <location>
        <begin position="399"/>
        <end position="412"/>
    </location>
</feature>
<dbReference type="InterPro" id="IPR036188">
    <property type="entry name" value="FAD/NAD-bd_sf"/>
</dbReference>
<gene>
    <name evidence="5" type="ORF">PGTUg99_015818</name>
</gene>
<feature type="compositionally biased region" description="Low complexity" evidence="3">
    <location>
        <begin position="381"/>
        <end position="393"/>
    </location>
</feature>
<dbReference type="SUPFAM" id="SSF51905">
    <property type="entry name" value="FAD/NAD(P)-binding domain"/>
    <property type="match status" value="1"/>
</dbReference>
<evidence type="ECO:0000313" key="5">
    <source>
        <dbReference type="EMBL" id="KAA1064330.1"/>
    </source>
</evidence>
<dbReference type="InterPro" id="IPR002937">
    <property type="entry name" value="Amino_oxidase"/>
</dbReference>
<dbReference type="GO" id="GO:0016491">
    <property type="term" value="F:oxidoreductase activity"/>
    <property type="evidence" value="ECO:0007669"/>
    <property type="project" value="UniProtKB-KW"/>
</dbReference>
<reference evidence="5 6" key="1">
    <citation type="submission" date="2019-05" db="EMBL/GenBank/DDBJ databases">
        <title>Emergence of the Ug99 lineage of the wheat stem rust pathogen through somatic hybridization.</title>
        <authorList>
            <person name="Li F."/>
            <person name="Upadhyaya N.M."/>
            <person name="Sperschneider J."/>
            <person name="Matny O."/>
            <person name="Nguyen-Phuc H."/>
            <person name="Mago R."/>
            <person name="Raley C."/>
            <person name="Miller M.E."/>
            <person name="Silverstein K.A.T."/>
            <person name="Henningsen E."/>
            <person name="Hirsch C.D."/>
            <person name="Visser B."/>
            <person name="Pretorius Z.A."/>
            <person name="Steffenson B.J."/>
            <person name="Schwessinger B."/>
            <person name="Dodds P.N."/>
            <person name="Figueroa M."/>
        </authorList>
    </citation>
    <scope>NUCLEOTIDE SEQUENCE [LARGE SCALE GENOMIC DNA]</scope>
    <source>
        <strain evidence="5 6">Ug99</strain>
    </source>
</reference>
<evidence type="ECO:0000256" key="3">
    <source>
        <dbReference type="SAM" id="MobiDB-lite"/>
    </source>
</evidence>
<sequence length="598" mass="66371">MASCNQTNQVCNNGATNRANCLGVREETSTMGPTNPQQNHTNHSPIDVLVIGAGISGLTAALQLTRAGHPVTIVEARDRVGGRIDSHDWADGSIDLGASFLHGVDGNPLVDLLKQFDEPLYFENETDPIKIYPYQAERLSDQTTKELYDHANKTFFSTARTFSQSMLLPHPHPHTSSGLPYNPPPKSLYDFLLDSPTSPLYKNHHTPAERNVLQEIVNSLDSWTGASSEQVSLKWWGFEKDYTGEDGVLPNTYSSLIRKMASEFERLGGRILLDSECERIQLQIPTGRIRVRVAGKPEEIEAGCCVCTLPLGVLQAKADIFDPPLPPRRLLAISRTGFGLLNKVVVRYPTCWWSGGVRWFVLLPAEAESETDSESEGSHPSADSSITSARSSSPENHWPSPTMSGTSKSNSRPEYSVLFSKGVKVQNYVPITGEPVLVFYLGAEAGEAVEHFSNEYVAELIHEKLLSQVPVEERSVEEPDLPSECLVTRWRSDPYARGSYSFMKTKTSPKFNDHGDLEDHEDSNPLDLIEMSKPLWDGKLGFAGEHCSVDHYACVHGPYMTGLEEAQRIQSNYHSFNPHAEQDQKDISKLTTSFQKLI</sequence>
<dbReference type="GO" id="GO:0006338">
    <property type="term" value="P:chromatin remodeling"/>
    <property type="evidence" value="ECO:0007669"/>
    <property type="project" value="TreeGrafter"/>
</dbReference>
<dbReference type="Gene3D" id="3.90.660.10">
    <property type="match status" value="1"/>
</dbReference>
<proteinExistence type="inferred from homology"/>
<dbReference type="AlphaFoldDB" id="A0A5B0LKC6"/>
<organism evidence="5 6">
    <name type="scientific">Puccinia graminis f. sp. tritici</name>
    <dbReference type="NCBI Taxonomy" id="56615"/>
    <lineage>
        <taxon>Eukaryota</taxon>
        <taxon>Fungi</taxon>
        <taxon>Dikarya</taxon>
        <taxon>Basidiomycota</taxon>
        <taxon>Pucciniomycotina</taxon>
        <taxon>Pucciniomycetes</taxon>
        <taxon>Pucciniales</taxon>
        <taxon>Pucciniaceae</taxon>
        <taxon>Puccinia</taxon>
    </lineage>
</organism>
<evidence type="ECO:0000313" key="6">
    <source>
        <dbReference type="Proteomes" id="UP000325313"/>
    </source>
</evidence>
<dbReference type="Proteomes" id="UP000325313">
    <property type="component" value="Unassembled WGS sequence"/>
</dbReference>
<dbReference type="SUPFAM" id="SSF54373">
    <property type="entry name" value="FAD-linked reductases, C-terminal domain"/>
    <property type="match status" value="1"/>
</dbReference>
<dbReference type="EMBL" id="VDEP01000513">
    <property type="protein sequence ID" value="KAA1064330.1"/>
    <property type="molecule type" value="Genomic_DNA"/>
</dbReference>
<accession>A0A5B0LKC6</accession>
<feature type="domain" description="Amine oxidase" evidence="4">
    <location>
        <begin position="55"/>
        <end position="569"/>
    </location>
</feature>
<comment type="caution">
    <text evidence="5">The sequence shown here is derived from an EMBL/GenBank/DDBJ whole genome shotgun (WGS) entry which is preliminary data.</text>
</comment>
<dbReference type="PANTHER" id="PTHR10742:SF386">
    <property type="entry name" value="LYSINE-SPECIFIC HISTONE DEMETHYLASE 1A"/>
    <property type="match status" value="1"/>
</dbReference>
<comment type="similarity">
    <text evidence="1">Belongs to the flavin monoamine oxidase family.</text>
</comment>